<organism evidence="1 2">
    <name type="scientific">Enterocloster bolteae (strain ATCC BAA-613 / DSM 15670 / CCUG 46953 / JCM 12243 / WAL 16351)</name>
    <name type="common">Clostridium bolteae</name>
    <dbReference type="NCBI Taxonomy" id="411902"/>
    <lineage>
        <taxon>Bacteria</taxon>
        <taxon>Bacillati</taxon>
        <taxon>Bacillota</taxon>
        <taxon>Clostridia</taxon>
        <taxon>Lachnospirales</taxon>
        <taxon>Lachnospiraceae</taxon>
        <taxon>Enterocloster</taxon>
    </lineage>
</organism>
<reference evidence="1 2" key="2">
    <citation type="submission" date="2007-09" db="EMBL/GenBank/DDBJ databases">
        <title>Draft genome sequence of Clostridium bolteae (ATCC BAA-613).</title>
        <authorList>
            <person name="Sudarsanam P."/>
            <person name="Ley R."/>
            <person name="Guruge J."/>
            <person name="Turnbaugh P.J."/>
            <person name="Mahowald M."/>
            <person name="Liep D."/>
            <person name="Gordon J."/>
        </authorList>
    </citation>
    <scope>NUCLEOTIDE SEQUENCE [LARGE SCALE GENOMIC DNA]</scope>
    <source>
        <strain evidence="2">ATCC BAA-613 / DSM 15670 / CCUG 46953 / JCM 12243 / WAL 16351</strain>
    </source>
</reference>
<proteinExistence type="predicted"/>
<dbReference type="PaxDb" id="411902-CLOBOL_00103"/>
<accession>A8RGC4</accession>
<dbReference type="HOGENOM" id="CLU_2477824_0_0_9"/>
<comment type="caution">
    <text evidence="1">The sequence shown here is derived from an EMBL/GenBank/DDBJ whole genome shotgun (WGS) entry which is preliminary data.</text>
</comment>
<dbReference type="AlphaFoldDB" id="A8RGC4"/>
<dbReference type="Proteomes" id="UP000005396">
    <property type="component" value="Unassembled WGS sequence"/>
</dbReference>
<protein>
    <submittedName>
        <fullName evidence="1">Uncharacterized protein</fullName>
    </submittedName>
</protein>
<name>A8RGC4_ENTBW</name>
<dbReference type="EMBL" id="ABCC02000001">
    <property type="protein sequence ID" value="EDP19636.1"/>
    <property type="molecule type" value="Genomic_DNA"/>
</dbReference>
<reference evidence="1 2" key="1">
    <citation type="submission" date="2007-08" db="EMBL/GenBank/DDBJ databases">
        <authorList>
            <person name="Fulton L."/>
            <person name="Clifton S."/>
            <person name="Fulton B."/>
            <person name="Xu J."/>
            <person name="Minx P."/>
            <person name="Pepin K.H."/>
            <person name="Johnson M."/>
            <person name="Thiruvilangam P."/>
            <person name="Bhonagiri V."/>
            <person name="Nash W.E."/>
            <person name="Mardis E.R."/>
            <person name="Wilson R.K."/>
        </authorList>
    </citation>
    <scope>NUCLEOTIDE SEQUENCE [LARGE SCALE GENOMIC DNA]</scope>
    <source>
        <strain evidence="2">ATCC BAA-613 / DSM 15670 / CCUG 46953 / JCM 12243 / WAL 16351</strain>
    </source>
</reference>
<evidence type="ECO:0000313" key="1">
    <source>
        <dbReference type="EMBL" id="EDP19636.1"/>
    </source>
</evidence>
<gene>
    <name evidence="1" type="ORF">CLOBOL_00103</name>
</gene>
<sequence>MQKTMFHRADGGIEARAEDNKVFVTGEAYSNIKLDFVICPYPAELSPEETARATASFIMITAVCQSRFVVEIISLTAGLQRKQEAQR</sequence>
<evidence type="ECO:0000313" key="2">
    <source>
        <dbReference type="Proteomes" id="UP000005396"/>
    </source>
</evidence>